<gene>
    <name evidence="1" type="ORF">I5M19_04725</name>
</gene>
<proteinExistence type="predicted"/>
<keyword evidence="2" id="KW-1185">Reference proteome</keyword>
<dbReference type="Proteomes" id="UP000613193">
    <property type="component" value="Unassembled WGS sequence"/>
</dbReference>
<evidence type="ECO:0000313" key="2">
    <source>
        <dbReference type="Proteomes" id="UP000613193"/>
    </source>
</evidence>
<accession>A0A934PSX2</accession>
<evidence type="ECO:0000313" key="1">
    <source>
        <dbReference type="EMBL" id="MBK0378596.1"/>
    </source>
</evidence>
<dbReference type="RefSeq" id="WP_200064618.1">
    <property type="nucleotide sequence ID" value="NZ_JAEHFW010000001.1"/>
</dbReference>
<name>A0A934PSX2_9SPHI</name>
<organism evidence="1 2">
    <name type="scientific">Mucilaginibacter segetis</name>
    <dbReference type="NCBI Taxonomy" id="2793071"/>
    <lineage>
        <taxon>Bacteria</taxon>
        <taxon>Pseudomonadati</taxon>
        <taxon>Bacteroidota</taxon>
        <taxon>Sphingobacteriia</taxon>
        <taxon>Sphingobacteriales</taxon>
        <taxon>Sphingobacteriaceae</taxon>
        <taxon>Mucilaginibacter</taxon>
    </lineage>
</organism>
<sequence>MVTYPLCHTEFISAPHMQGFTCEILKQVQDDREGKTSSELQVVVSVISNDSEKS</sequence>
<dbReference type="EMBL" id="JAEHFW010000001">
    <property type="protein sequence ID" value="MBK0378596.1"/>
    <property type="molecule type" value="Genomic_DNA"/>
</dbReference>
<reference evidence="1" key="1">
    <citation type="submission" date="2020-12" db="EMBL/GenBank/DDBJ databases">
        <title>Bacterial novel species Mucilaginibacter sp. SD-g isolated from soil.</title>
        <authorList>
            <person name="Jung H.-Y."/>
        </authorList>
    </citation>
    <scope>NUCLEOTIDE SEQUENCE</scope>
    <source>
        <strain evidence="1">SD-g</strain>
    </source>
</reference>
<dbReference type="AlphaFoldDB" id="A0A934PSX2"/>
<protein>
    <submittedName>
        <fullName evidence="1">Uncharacterized protein</fullName>
    </submittedName>
</protein>
<comment type="caution">
    <text evidence="1">The sequence shown here is derived from an EMBL/GenBank/DDBJ whole genome shotgun (WGS) entry which is preliminary data.</text>
</comment>